<dbReference type="PANTHER" id="PTHR37507">
    <property type="entry name" value="SPORULATION PROTEIN YDCC"/>
    <property type="match status" value="1"/>
</dbReference>
<dbReference type="Gene3D" id="2.50.20.10">
    <property type="entry name" value="Lipoprotein localisation LolA/LolB/LppX"/>
    <property type="match status" value="1"/>
</dbReference>
<evidence type="ECO:0000313" key="3">
    <source>
        <dbReference type="Proteomes" id="UP000030008"/>
    </source>
</evidence>
<dbReference type="GeneID" id="61927460"/>
<evidence type="ECO:0000313" key="1">
    <source>
        <dbReference type="EMBL" id="KGJ52433.1"/>
    </source>
</evidence>
<sequence>MKSKIIAGVGIVVLAIALIFAMKPKSFDKQFEKKMSDMNSYILEGNMEIAKGEDVKTYAVEVGYKKADKDFFKVTLTDKELNQEQIILRNDAGVFVVTPSLNQIFKFEGDWPMNSPKPYLLQSISDIVKGKDAAIKEEKGGYLVTSKVSYPNNKNFDHEEIMFDKDSKLKWLQIYNKDNTSELKIVFTKSDYNAKIKDDYFKAPTVLEKSKATSAITAADLPLYPVMVYDAKLENISSMNANGQTKHVLEYTGDKNFTVVETKKESVKETQTVIMPGEMMDALDVVGFYDGNHLSAVYDNVEFTVFSDDLSPEEMMQVIMSMQVAVMK</sequence>
<dbReference type="AlphaFoldDB" id="A0A099I6F5"/>
<dbReference type="EMBL" id="CP048838">
    <property type="protein sequence ID" value="QJA04184.1"/>
    <property type="molecule type" value="Genomic_DNA"/>
</dbReference>
<dbReference type="Proteomes" id="UP000030008">
    <property type="component" value="Unassembled WGS sequence"/>
</dbReference>
<dbReference type="SUPFAM" id="SSF89392">
    <property type="entry name" value="Prokaryotic lipoproteins and lipoprotein localization factors"/>
    <property type="match status" value="1"/>
</dbReference>
<evidence type="ECO:0000313" key="2">
    <source>
        <dbReference type="EMBL" id="QJA04184.1"/>
    </source>
</evidence>
<accession>A0A099I6F5</accession>
<reference evidence="2 4" key="2">
    <citation type="submission" date="2020-02" db="EMBL/GenBank/DDBJ databases">
        <authorList>
            <person name="Kociolek L.K."/>
            <person name="Ozer E.A."/>
        </authorList>
    </citation>
    <scope>NUCLEOTIDE SEQUENCE [LARGE SCALE GENOMIC DNA]</scope>
    <source>
        <strain evidence="2 4">ATCC 14501</strain>
    </source>
</reference>
<evidence type="ECO:0008006" key="5">
    <source>
        <dbReference type="Google" id="ProtNLM"/>
    </source>
</evidence>
<evidence type="ECO:0000313" key="4">
    <source>
        <dbReference type="Proteomes" id="UP000503330"/>
    </source>
</evidence>
<gene>
    <name evidence="1" type="ORF">CIAN88_14770</name>
    <name evidence="2" type="ORF">G4D54_17945</name>
</gene>
<protein>
    <recommendedName>
        <fullName evidence="5">Outer membrane lipoprotein carrier protein LolA</fullName>
    </recommendedName>
</protein>
<dbReference type="Proteomes" id="UP000503330">
    <property type="component" value="Chromosome"/>
</dbReference>
<dbReference type="EMBL" id="JQIF01000066">
    <property type="protein sequence ID" value="KGJ52433.1"/>
    <property type="molecule type" value="Genomic_DNA"/>
</dbReference>
<dbReference type="InterPro" id="IPR029046">
    <property type="entry name" value="LolA/LolB/LppX"/>
</dbReference>
<dbReference type="PANTHER" id="PTHR37507:SF2">
    <property type="entry name" value="SPORULATION PROTEIN YDCC"/>
    <property type="match status" value="1"/>
</dbReference>
<dbReference type="InterPro" id="IPR052944">
    <property type="entry name" value="Sporulation_related"/>
</dbReference>
<organism evidence="1 3">
    <name type="scientific">Clostridium innocuum</name>
    <dbReference type="NCBI Taxonomy" id="1522"/>
    <lineage>
        <taxon>Bacteria</taxon>
        <taxon>Bacillati</taxon>
        <taxon>Bacillota</taxon>
        <taxon>Clostridia</taxon>
        <taxon>Eubacteriales</taxon>
        <taxon>Clostridiaceae</taxon>
        <taxon>Clostridium</taxon>
    </lineage>
</organism>
<reference evidence="1 3" key="1">
    <citation type="submission" date="2014-08" db="EMBL/GenBank/DDBJ databases">
        <title>Clostridium innocuum, an unnegligible vancomycin-resistant pathogen causing extra-intestinal infections.</title>
        <authorList>
            <person name="Feng Y."/>
            <person name="Chiu C.-H."/>
        </authorList>
    </citation>
    <scope>NUCLEOTIDE SEQUENCE [LARGE SCALE GENOMIC DNA]</scope>
    <source>
        <strain evidence="1 3">AN88</strain>
    </source>
</reference>
<proteinExistence type="predicted"/>
<dbReference type="RefSeq" id="WP_002607658.1">
    <property type="nucleotide sequence ID" value="NZ_BAAACC010000015.1"/>
</dbReference>
<name>A0A099I6F5_CLOIN</name>